<keyword evidence="2" id="KW-1185">Reference proteome</keyword>
<organism evidence="1 2">
    <name type="scientific">Aspergillus brunneoviolaceus CBS 621.78</name>
    <dbReference type="NCBI Taxonomy" id="1450534"/>
    <lineage>
        <taxon>Eukaryota</taxon>
        <taxon>Fungi</taxon>
        <taxon>Dikarya</taxon>
        <taxon>Ascomycota</taxon>
        <taxon>Pezizomycotina</taxon>
        <taxon>Eurotiomycetes</taxon>
        <taxon>Eurotiomycetidae</taxon>
        <taxon>Eurotiales</taxon>
        <taxon>Aspergillaceae</taxon>
        <taxon>Aspergillus</taxon>
        <taxon>Aspergillus subgen. Circumdati</taxon>
    </lineage>
</organism>
<evidence type="ECO:0000313" key="1">
    <source>
        <dbReference type="EMBL" id="RAH45442.1"/>
    </source>
</evidence>
<evidence type="ECO:0000313" key="2">
    <source>
        <dbReference type="Proteomes" id="UP000249057"/>
    </source>
</evidence>
<accession>A0ACD1G8E1</accession>
<sequence>MCGDCGVLLHFQCGEFAGLWWLASDGWRAKNRLERVYMTATGCRSLRAAFLHCCLFALRVVVHGFPLCCRWLVVSLFLSQGVGITYVEWTTPWFLRCIYPSLSLPKLGRHLGSRSRSQHTQPTTHHWIRTQRRKTYTDEATYTWSPSQATYLAHGLYRISQAPPIWPISKYRIVHGSTST</sequence>
<reference evidence="1" key="1">
    <citation type="submission" date="2018-02" db="EMBL/GenBank/DDBJ databases">
        <title>The genomes of Aspergillus section Nigri reveals drivers in fungal speciation.</title>
        <authorList>
            <consortium name="DOE Joint Genome Institute"/>
            <person name="Vesth T.C."/>
            <person name="Nybo J."/>
            <person name="Theobald S."/>
            <person name="Brandl J."/>
            <person name="Frisvad J.C."/>
            <person name="Nielsen K.F."/>
            <person name="Lyhne E.K."/>
            <person name="Kogle M.E."/>
            <person name="Kuo A."/>
            <person name="Riley R."/>
            <person name="Clum A."/>
            <person name="Nolan M."/>
            <person name="Lipzen A."/>
            <person name="Salamov A."/>
            <person name="Henrissat B."/>
            <person name="Wiebenga A."/>
            <person name="De vries R.P."/>
            <person name="Grigoriev I.V."/>
            <person name="Mortensen U.H."/>
            <person name="Andersen M.R."/>
            <person name="Baker S.E."/>
        </authorList>
    </citation>
    <scope>NUCLEOTIDE SEQUENCE</scope>
    <source>
        <strain evidence="1">CBS 621.78</strain>
    </source>
</reference>
<name>A0ACD1G8E1_9EURO</name>
<dbReference type="EMBL" id="KZ825345">
    <property type="protein sequence ID" value="RAH45442.1"/>
    <property type="molecule type" value="Genomic_DNA"/>
</dbReference>
<dbReference type="Proteomes" id="UP000249057">
    <property type="component" value="Unassembled WGS sequence"/>
</dbReference>
<proteinExistence type="predicted"/>
<gene>
    <name evidence="1" type="ORF">BO95DRAFT_141387</name>
</gene>
<protein>
    <submittedName>
        <fullName evidence="1">Uncharacterized protein</fullName>
    </submittedName>
</protein>